<evidence type="ECO:0000313" key="2">
    <source>
        <dbReference type="Proteomes" id="UP000054783"/>
    </source>
</evidence>
<comment type="caution">
    <text evidence="1">The sequence shown here is derived from an EMBL/GenBank/DDBJ whole genome shotgun (WGS) entry which is preliminary data.</text>
</comment>
<proteinExistence type="predicted"/>
<dbReference type="EMBL" id="JYDQ01000059">
    <property type="protein sequence ID" value="KRY17630.1"/>
    <property type="molecule type" value="Genomic_DNA"/>
</dbReference>
<protein>
    <submittedName>
        <fullName evidence="1">Uncharacterized protein</fullName>
    </submittedName>
</protein>
<evidence type="ECO:0000313" key="1">
    <source>
        <dbReference type="EMBL" id="KRY17630.1"/>
    </source>
</evidence>
<organism evidence="1 2">
    <name type="scientific">Trichinella patagoniensis</name>
    <dbReference type="NCBI Taxonomy" id="990121"/>
    <lineage>
        <taxon>Eukaryota</taxon>
        <taxon>Metazoa</taxon>
        <taxon>Ecdysozoa</taxon>
        <taxon>Nematoda</taxon>
        <taxon>Enoplea</taxon>
        <taxon>Dorylaimia</taxon>
        <taxon>Trichinellida</taxon>
        <taxon>Trichinellidae</taxon>
        <taxon>Trichinella</taxon>
    </lineage>
</organism>
<gene>
    <name evidence="1" type="ORF">T12_3923</name>
</gene>
<name>A0A0V0ZZK4_9BILA</name>
<keyword evidence="2" id="KW-1185">Reference proteome</keyword>
<accession>A0A0V0ZZK4</accession>
<reference evidence="1 2" key="1">
    <citation type="submission" date="2015-01" db="EMBL/GenBank/DDBJ databases">
        <title>Evolution of Trichinella species and genotypes.</title>
        <authorList>
            <person name="Korhonen P.K."/>
            <person name="Edoardo P."/>
            <person name="Giuseppe L.R."/>
            <person name="Gasser R.B."/>
        </authorList>
    </citation>
    <scope>NUCLEOTIDE SEQUENCE [LARGE SCALE GENOMIC DNA]</scope>
    <source>
        <strain evidence="1">ISS2496</strain>
    </source>
</reference>
<dbReference type="AlphaFoldDB" id="A0A0V0ZZK4"/>
<dbReference type="Proteomes" id="UP000054783">
    <property type="component" value="Unassembled WGS sequence"/>
</dbReference>
<sequence>MWKLYVGITYNFKPPHIDTAKKSIFHLALLSDMGDIKLFPVTLNNGNNHVLNVRCGRFMDRLDTFYSLN</sequence>